<organism evidence="2">
    <name type="scientific">plant metagenome</name>
    <dbReference type="NCBI Taxonomy" id="1297885"/>
    <lineage>
        <taxon>unclassified sequences</taxon>
        <taxon>metagenomes</taxon>
        <taxon>organismal metagenomes</taxon>
    </lineage>
</organism>
<dbReference type="AlphaFoldDB" id="A0A484UNI7"/>
<gene>
    <name evidence="2" type="ORF">ISE1_3696</name>
</gene>
<accession>A0A484UNI7</accession>
<name>A0A484UNI7_9ZZZZ</name>
<sequence>MEAFLDDPVLANLPSVKARKVYAMGEDSFRIDYYSGTQIVDRIVQHLGK</sequence>
<reference evidence="2" key="1">
    <citation type="submission" date="2019-03" db="EMBL/GenBank/DDBJ databases">
        <authorList>
            <person name="Danneels B."/>
        </authorList>
    </citation>
    <scope>NUCLEOTIDE SEQUENCE</scope>
</reference>
<dbReference type="Gene3D" id="3.40.50.1980">
    <property type="entry name" value="Nitrogenase molybdenum iron protein domain"/>
    <property type="match status" value="1"/>
</dbReference>
<dbReference type="EMBL" id="CAADIM010000029">
    <property type="protein sequence ID" value="VFR88004.1"/>
    <property type="molecule type" value="Genomic_DNA"/>
</dbReference>
<evidence type="ECO:0000313" key="2">
    <source>
        <dbReference type="EMBL" id="VFR88004.1"/>
    </source>
</evidence>
<evidence type="ECO:0000259" key="1">
    <source>
        <dbReference type="PROSITE" id="PS50983"/>
    </source>
</evidence>
<dbReference type="InterPro" id="IPR002491">
    <property type="entry name" value="ABC_transptr_periplasmic_BD"/>
</dbReference>
<proteinExistence type="predicted"/>
<dbReference type="PROSITE" id="PS50983">
    <property type="entry name" value="FE_B12_PBP"/>
    <property type="match status" value="1"/>
</dbReference>
<feature type="domain" description="Fe/B12 periplasmic-binding" evidence="1">
    <location>
        <begin position="1"/>
        <end position="49"/>
    </location>
</feature>
<protein>
    <submittedName>
        <fullName evidence="2">Ferrienterobactin-binding periplasmic protein FepB (TC 3.A.1.14.2)</fullName>
    </submittedName>
</protein>